<feature type="region of interest" description="Disordered" evidence="1">
    <location>
        <begin position="46"/>
        <end position="83"/>
    </location>
</feature>
<proteinExistence type="predicted"/>
<organism evidence="3 4">
    <name type="scientific">Sphingomonas abaci</name>
    <dbReference type="NCBI Taxonomy" id="237611"/>
    <lineage>
        <taxon>Bacteria</taxon>
        <taxon>Pseudomonadati</taxon>
        <taxon>Pseudomonadota</taxon>
        <taxon>Alphaproteobacteria</taxon>
        <taxon>Sphingomonadales</taxon>
        <taxon>Sphingomonadaceae</taxon>
        <taxon>Sphingomonas</taxon>
    </lineage>
</organism>
<comment type="caution">
    <text evidence="3">The sequence shown here is derived from an EMBL/GenBank/DDBJ whole genome shotgun (WGS) entry which is preliminary data.</text>
</comment>
<protein>
    <submittedName>
        <fullName evidence="3">Uncharacterized protein</fullName>
    </submittedName>
</protein>
<evidence type="ECO:0000256" key="2">
    <source>
        <dbReference type="SAM" id="Phobius"/>
    </source>
</evidence>
<gene>
    <name evidence="3" type="ORF">GGQ96_002358</name>
</gene>
<sequence>MRTPPPPRYRVTERGRRLEVVDTWRDPAAAPPALVARGAVGAMPARVPSRPAASPTGRAIKARSLAAQSGETRSPAAGSDGVPIPGTTLRTLTLFDEKAPRTIPLDAASWRTMLTAISLATIVLVMAVSWSLAGGGLPALGVLGIALGAAGQHGRAAITRWLDRLESWGGR</sequence>
<dbReference type="RefSeq" id="WP_184114763.1">
    <property type="nucleotide sequence ID" value="NZ_JACHNY010000004.1"/>
</dbReference>
<feature type="transmembrane region" description="Helical" evidence="2">
    <location>
        <begin position="113"/>
        <end position="133"/>
    </location>
</feature>
<evidence type="ECO:0000313" key="4">
    <source>
        <dbReference type="Proteomes" id="UP000574769"/>
    </source>
</evidence>
<evidence type="ECO:0000313" key="3">
    <source>
        <dbReference type="EMBL" id="MBB4618222.1"/>
    </source>
</evidence>
<keyword evidence="2" id="KW-0472">Membrane</keyword>
<accession>A0A7W7ALI6</accession>
<keyword evidence="2" id="KW-0812">Transmembrane</keyword>
<name>A0A7W7ALI6_9SPHN</name>
<feature type="compositionally biased region" description="Low complexity" evidence="1">
    <location>
        <begin position="46"/>
        <end position="55"/>
    </location>
</feature>
<dbReference type="AlphaFoldDB" id="A0A7W7ALI6"/>
<keyword evidence="2" id="KW-1133">Transmembrane helix</keyword>
<dbReference type="Proteomes" id="UP000574769">
    <property type="component" value="Unassembled WGS sequence"/>
</dbReference>
<evidence type="ECO:0000256" key="1">
    <source>
        <dbReference type="SAM" id="MobiDB-lite"/>
    </source>
</evidence>
<keyword evidence="4" id="KW-1185">Reference proteome</keyword>
<feature type="transmembrane region" description="Helical" evidence="2">
    <location>
        <begin position="139"/>
        <end position="158"/>
    </location>
</feature>
<dbReference type="EMBL" id="JACHNY010000004">
    <property type="protein sequence ID" value="MBB4618222.1"/>
    <property type="molecule type" value="Genomic_DNA"/>
</dbReference>
<reference evidence="3 4" key="1">
    <citation type="submission" date="2020-08" db="EMBL/GenBank/DDBJ databases">
        <title>Genomic Encyclopedia of Type Strains, Phase IV (KMG-IV): sequencing the most valuable type-strain genomes for metagenomic binning, comparative biology and taxonomic classification.</title>
        <authorList>
            <person name="Goeker M."/>
        </authorList>
    </citation>
    <scope>NUCLEOTIDE SEQUENCE [LARGE SCALE GENOMIC DNA]</scope>
    <source>
        <strain evidence="3 4">DSM 15867</strain>
    </source>
</reference>